<organism evidence="2 3">
    <name type="scientific">Thalassobaculum fulvum</name>
    <dbReference type="NCBI Taxonomy" id="1633335"/>
    <lineage>
        <taxon>Bacteria</taxon>
        <taxon>Pseudomonadati</taxon>
        <taxon>Pseudomonadota</taxon>
        <taxon>Alphaproteobacteria</taxon>
        <taxon>Rhodospirillales</taxon>
        <taxon>Thalassobaculaceae</taxon>
        <taxon>Thalassobaculum</taxon>
    </lineage>
</organism>
<evidence type="ECO:0000313" key="3">
    <source>
        <dbReference type="Proteomes" id="UP000630353"/>
    </source>
</evidence>
<reference evidence="2" key="1">
    <citation type="journal article" date="2014" name="Int. J. Syst. Evol. Microbiol.">
        <title>Complete genome sequence of Corynebacterium casei LMG S-19264T (=DSM 44701T), isolated from a smear-ripened cheese.</title>
        <authorList>
            <consortium name="US DOE Joint Genome Institute (JGI-PGF)"/>
            <person name="Walter F."/>
            <person name="Albersmeier A."/>
            <person name="Kalinowski J."/>
            <person name="Ruckert C."/>
        </authorList>
    </citation>
    <scope>NUCLEOTIDE SEQUENCE</scope>
    <source>
        <strain evidence="2">KCTC 42651</strain>
    </source>
</reference>
<dbReference type="EMBL" id="BMZS01000002">
    <property type="protein sequence ID" value="GHD41922.1"/>
    <property type="molecule type" value="Genomic_DNA"/>
</dbReference>
<evidence type="ECO:0000256" key="1">
    <source>
        <dbReference type="SAM" id="MobiDB-lite"/>
    </source>
</evidence>
<feature type="region of interest" description="Disordered" evidence="1">
    <location>
        <begin position="325"/>
        <end position="363"/>
    </location>
</feature>
<name>A0A919CN42_9PROT</name>
<proteinExistence type="predicted"/>
<dbReference type="Gene3D" id="1.10.3680.10">
    <property type="entry name" value="TerB-like"/>
    <property type="match status" value="1"/>
</dbReference>
<protein>
    <submittedName>
        <fullName evidence="2">Uncharacterized protein</fullName>
    </submittedName>
</protein>
<dbReference type="InterPro" id="IPR029024">
    <property type="entry name" value="TerB-like"/>
</dbReference>
<accession>A0A919CN42</accession>
<dbReference type="RefSeq" id="WP_189987490.1">
    <property type="nucleotide sequence ID" value="NZ_BMZS01000002.1"/>
</dbReference>
<dbReference type="Proteomes" id="UP000630353">
    <property type="component" value="Unassembled WGS sequence"/>
</dbReference>
<comment type="caution">
    <text evidence="2">The sequence shown here is derived from an EMBL/GenBank/DDBJ whole genome shotgun (WGS) entry which is preliminary data.</text>
</comment>
<sequence>MKLVHPSPAQLAAVVQALYAVASAEGRIAPISVEVRSIDAIQRHLLGQESPAAGTAGPLPASLAAVLDAPDIRRMTVRLMMMLAVIDRRVRPEKVAVVEEAARQLGIEDRGLGILRRAARGQNKRIALTLMKTFVDWWSPSGKAGLRDWLRFVWWMLPQLHGAGTARKNREMLARYQGLATLPEGSFGHTLYRFYADHEIALPGAPKSVPWIMHEVYHVLSEYGVALEAELLLTAFVGGTQEETCMDQILFGLLSYQAGRQIVGGVISEGLLDPEDYFRAMARGARVQVDLVHGWDFWAVAEVDMAELRARYNLPPISEPERRKVGGYNGLLTGSGHSTPADATPGPFAPGPLDAGPLEPAAA</sequence>
<evidence type="ECO:0000313" key="2">
    <source>
        <dbReference type="EMBL" id="GHD41922.1"/>
    </source>
</evidence>
<dbReference type="SUPFAM" id="SSF158682">
    <property type="entry name" value="TerB-like"/>
    <property type="match status" value="1"/>
</dbReference>
<gene>
    <name evidence="2" type="ORF">GCM10017083_06340</name>
</gene>
<keyword evidence="3" id="KW-1185">Reference proteome</keyword>
<dbReference type="AlphaFoldDB" id="A0A919CN42"/>
<reference evidence="2" key="2">
    <citation type="submission" date="2020-09" db="EMBL/GenBank/DDBJ databases">
        <authorList>
            <person name="Sun Q."/>
            <person name="Kim S."/>
        </authorList>
    </citation>
    <scope>NUCLEOTIDE SEQUENCE</scope>
    <source>
        <strain evidence="2">KCTC 42651</strain>
    </source>
</reference>